<dbReference type="GO" id="GO:0004497">
    <property type="term" value="F:monooxygenase activity"/>
    <property type="evidence" value="ECO:0007669"/>
    <property type="project" value="InterPro"/>
</dbReference>
<dbReference type="InterPro" id="IPR026891">
    <property type="entry name" value="Fn3-like"/>
</dbReference>
<keyword evidence="3" id="KW-0858">Xylan degradation</keyword>
<name>A0A9Q8ZAP2_CURCL</name>
<keyword evidence="16" id="KW-1185">Reference proteome</keyword>
<dbReference type="EMBL" id="CP089276">
    <property type="protein sequence ID" value="USP76878.1"/>
    <property type="molecule type" value="Genomic_DNA"/>
</dbReference>
<comment type="pathway">
    <text evidence="1">Glycan degradation; xylan degradation.</text>
</comment>
<keyword evidence="4" id="KW-0732">Signal</keyword>
<dbReference type="CDD" id="cd11051">
    <property type="entry name" value="CYP59-like"/>
    <property type="match status" value="1"/>
</dbReference>
<dbReference type="EC" id="3.2.1.37" evidence="11"/>
<dbReference type="GO" id="GO:0009044">
    <property type="term" value="F:xylan 1,4-beta-xylosidase activity"/>
    <property type="evidence" value="ECO:0007669"/>
    <property type="project" value="UniProtKB-EC"/>
</dbReference>
<keyword evidence="13" id="KW-1133">Transmembrane helix</keyword>
<accession>A0A9Q8ZAP2</accession>
<keyword evidence="6" id="KW-0325">Glycoprotein</keyword>
<evidence type="ECO:0000256" key="5">
    <source>
        <dbReference type="ARBA" id="ARBA00022801"/>
    </source>
</evidence>
<dbReference type="GO" id="GO:0045493">
    <property type="term" value="P:xylan catabolic process"/>
    <property type="evidence" value="ECO:0007669"/>
    <property type="project" value="UniProtKB-KW"/>
</dbReference>
<dbReference type="PRINTS" id="PR00385">
    <property type="entry name" value="P450"/>
</dbReference>
<dbReference type="InterPro" id="IPR002772">
    <property type="entry name" value="Glyco_hydro_3_C"/>
</dbReference>
<evidence type="ECO:0000256" key="12">
    <source>
        <dbReference type="PIRSR" id="PIRSR602401-1"/>
    </source>
</evidence>
<keyword evidence="12" id="KW-0479">Metal-binding</keyword>
<evidence type="ECO:0000256" key="10">
    <source>
        <dbReference type="ARBA" id="ARBA00024574"/>
    </source>
</evidence>
<evidence type="ECO:0000256" key="6">
    <source>
        <dbReference type="ARBA" id="ARBA00023180"/>
    </source>
</evidence>
<dbReference type="PRINTS" id="PR00463">
    <property type="entry name" value="EP450I"/>
</dbReference>
<dbReference type="OrthoDB" id="47059at2759"/>
<dbReference type="GO" id="GO:0016705">
    <property type="term" value="F:oxidoreductase activity, acting on paired donors, with incorporation or reduction of molecular oxygen"/>
    <property type="evidence" value="ECO:0007669"/>
    <property type="project" value="InterPro"/>
</dbReference>
<evidence type="ECO:0000256" key="8">
    <source>
        <dbReference type="ARBA" id="ARBA00023295"/>
    </source>
</evidence>
<feature type="domain" description="Fibronectin type III-like" evidence="14">
    <location>
        <begin position="1162"/>
        <end position="1232"/>
    </location>
</feature>
<evidence type="ECO:0000256" key="7">
    <source>
        <dbReference type="ARBA" id="ARBA00023277"/>
    </source>
</evidence>
<evidence type="ECO:0000256" key="4">
    <source>
        <dbReference type="ARBA" id="ARBA00022729"/>
    </source>
</evidence>
<dbReference type="InterPro" id="IPR036962">
    <property type="entry name" value="Glyco_hydro_3_N_sf"/>
</dbReference>
<dbReference type="Pfam" id="PF00067">
    <property type="entry name" value="p450"/>
    <property type="match status" value="1"/>
</dbReference>
<keyword evidence="12" id="KW-0349">Heme</keyword>
<dbReference type="Gene3D" id="2.60.40.10">
    <property type="entry name" value="Immunoglobulins"/>
    <property type="match status" value="1"/>
</dbReference>
<dbReference type="InterPro" id="IPR002401">
    <property type="entry name" value="Cyt_P450_E_grp-I"/>
</dbReference>
<dbReference type="SUPFAM" id="SSF51445">
    <property type="entry name" value="(Trans)glycosidases"/>
    <property type="match status" value="1"/>
</dbReference>
<dbReference type="VEuPathDB" id="FungiDB:yc1106_04152"/>
<keyword evidence="13" id="KW-0472">Membrane</keyword>
<dbReference type="GO" id="GO:0020037">
    <property type="term" value="F:heme binding"/>
    <property type="evidence" value="ECO:0007669"/>
    <property type="project" value="InterPro"/>
</dbReference>
<evidence type="ECO:0000256" key="9">
    <source>
        <dbReference type="ARBA" id="ARBA00023326"/>
    </source>
</evidence>
<dbReference type="GO" id="GO:0031222">
    <property type="term" value="P:arabinan catabolic process"/>
    <property type="evidence" value="ECO:0007669"/>
    <property type="project" value="TreeGrafter"/>
</dbReference>
<keyword evidence="12" id="KW-0408">Iron</keyword>
<evidence type="ECO:0000313" key="15">
    <source>
        <dbReference type="EMBL" id="USP76878.1"/>
    </source>
</evidence>
<keyword evidence="5 15" id="KW-0378">Hydrolase</keyword>
<comment type="catalytic activity">
    <reaction evidence="10">
        <text>Hydrolysis of (1-&gt;4)-beta-D-xylans, to remove successive D-xylose residues from the non-reducing termini.</text>
        <dbReference type="EC" id="3.2.1.37"/>
    </reaction>
</comment>
<keyword evidence="13" id="KW-0812">Transmembrane</keyword>
<comment type="similarity">
    <text evidence="2">Belongs to the glycosyl hydrolase 3 family.</text>
</comment>
<dbReference type="InterPro" id="IPR013783">
    <property type="entry name" value="Ig-like_fold"/>
</dbReference>
<dbReference type="Gene3D" id="1.10.630.10">
    <property type="entry name" value="Cytochrome P450"/>
    <property type="match status" value="1"/>
</dbReference>
<evidence type="ECO:0000256" key="13">
    <source>
        <dbReference type="SAM" id="Phobius"/>
    </source>
</evidence>
<evidence type="ECO:0000313" key="16">
    <source>
        <dbReference type="Proteomes" id="UP001056012"/>
    </source>
</evidence>
<protein>
    <recommendedName>
        <fullName evidence="11">xylan 1,4-beta-xylosidase</fullName>
        <ecNumber evidence="11">3.2.1.37</ecNumber>
    </recommendedName>
</protein>
<dbReference type="InterPro" id="IPR001764">
    <property type="entry name" value="Glyco_hydro_3_N"/>
</dbReference>
<reference evidence="15" key="1">
    <citation type="submission" date="2021-12" db="EMBL/GenBank/DDBJ databases">
        <title>Curvularia clavata genome.</title>
        <authorList>
            <person name="Cao Y."/>
        </authorList>
    </citation>
    <scope>NUCLEOTIDE SEQUENCE</scope>
    <source>
        <strain evidence="15">Yc1106</strain>
    </source>
</reference>
<evidence type="ECO:0000256" key="11">
    <source>
        <dbReference type="ARBA" id="ARBA00026107"/>
    </source>
</evidence>
<dbReference type="Proteomes" id="UP001056012">
    <property type="component" value="Chromosome 3"/>
</dbReference>
<dbReference type="SUPFAM" id="SSF52279">
    <property type="entry name" value="Beta-D-glucan exohydrolase, C-terminal domain"/>
    <property type="match status" value="1"/>
</dbReference>
<organism evidence="15 16">
    <name type="scientific">Curvularia clavata</name>
    <dbReference type="NCBI Taxonomy" id="95742"/>
    <lineage>
        <taxon>Eukaryota</taxon>
        <taxon>Fungi</taxon>
        <taxon>Dikarya</taxon>
        <taxon>Ascomycota</taxon>
        <taxon>Pezizomycotina</taxon>
        <taxon>Dothideomycetes</taxon>
        <taxon>Pleosporomycetidae</taxon>
        <taxon>Pleosporales</taxon>
        <taxon>Pleosporineae</taxon>
        <taxon>Pleosporaceae</taxon>
        <taxon>Curvularia</taxon>
    </lineage>
</organism>
<dbReference type="Gene3D" id="3.20.20.300">
    <property type="entry name" value="Glycoside hydrolase, family 3, N-terminal domain"/>
    <property type="match status" value="1"/>
</dbReference>
<sequence length="1273" mass="141626">MALRDLPWVTIAFTGIVASLVYGIVRLIQVRRFYRDLPKPPHSFLFGHLKLMGETFAMLPRDVHYHAAVTTLSRKYNLPGLFYIDLWPVAWGQIVVTDPDLALDVTVIRNHPKHEAIGLIVDPIIGDSNIVSTDGPRWKHLHRMVSSAFSISHITEMRPMVAAEVMKFRSILHQKAESGEIFRFEDYTHNLTFDVISTAAFGQSLDAQKKGSPALQYFKAMVRAQMKTRDSFNYIGNFFAHRTRDSERHKLDDFMTKLIKERFEHIKRSNLDLSEKRGLGIMDLIFRDYLTDPANSKATELSSEFLKDAVTQVKTLLIAGSGTTSDTLCFGQMLLSVNPEVVQKMREEHDRVFAPGIDATYEILKANPGKLNELKYTNGVMREILRFYPIGNTARKGIDTLTYKGKQWPSKDLMICPVQLAMHMNPNLFTDPLKFDPERYMREDFPRHAWRPFERGPRACLGQPLAMDELVIALLLTTRDFDFTCADLKPNKTPRTEWFDLDLTFGDRAYQEFVFEAQPRDGMPMTAWLPGDPSPVARAKSLVALYTLEEKINATSSSSPGVARLGIPPYEWWNEGLHGIAGPFTNFSQQGEWSYSTSFPQPILMGASFDDDLITQVAKVISTEARAFNNANRTGLDFWTPNINPFRDPRWGRGQETPGEDTYHLSSYVRALIHGLQGDASDPYKRVVATCKHYAGYDIENWNGNLRYQNDVQISQQDLVEYYLAPFEACVSANVGAFMCSYNAVNGVPPCADPYLLQTVLREHWGWTNEEQWVTSDCDAIQNVFLPHQWSSSREGAAADSLNAGTDLDCGTYMQAHLPGAFKQNLTNEAAIDKALVRQYSSLVRLGYFDAPEKQPYRQLGFDAVATNASQALALKAATEGIVLLKNDGILPLSFDSKKVGLFGDWANATTQLLGNYHGVPVFTHSPLYALQQLGVTVNYAGGLPGGHGDPTTGNWLPLTNAIANSDILVWVGGMDNSVEAEDHDRSYLTFTGAQLDVIGQLADTGKPVVVVVTGGGQMDTSPLVKNPNISAILWAGYPGQDGGTAIMNIITGKSSPAGRLPQTQYPSKYISEVPMTDMTLRPSEHNPGRTYKWYSGKPIFEFGYGLHYTNFSAQIATKMQQSYAISDLVKGCNGTGGFLERCPFTSVDVSVKNDGKVSSDYVTLGYLAGSFGPKPYPKKSLVSYKRLFNVAGGSSSTATLNLTLASLARVDESGNKVLYPGEYSLLIDNQPLTSINFTLTGDEAMLTKWPQPPANRTGQGVPYFEDYWYGGN</sequence>
<dbReference type="PANTHER" id="PTHR42721:SF3">
    <property type="entry name" value="BETA-D-XYLOSIDASE 5-RELATED"/>
    <property type="match status" value="1"/>
</dbReference>
<gene>
    <name evidence="15" type="ORF">yc1106_04152</name>
</gene>
<comment type="cofactor">
    <cofactor evidence="12">
        <name>heme</name>
        <dbReference type="ChEBI" id="CHEBI:30413"/>
    </cofactor>
</comment>
<dbReference type="InterPro" id="IPR044993">
    <property type="entry name" value="BXL"/>
</dbReference>
<keyword evidence="9" id="KW-0624">Polysaccharide degradation</keyword>
<feature type="binding site" description="axial binding residue" evidence="12">
    <location>
        <position position="460"/>
    </location>
    <ligand>
        <name>heme</name>
        <dbReference type="ChEBI" id="CHEBI:30413"/>
    </ligand>
    <ligandPart>
        <name>Fe</name>
        <dbReference type="ChEBI" id="CHEBI:18248"/>
    </ligandPart>
</feature>
<dbReference type="SUPFAM" id="SSF48264">
    <property type="entry name" value="Cytochrome P450"/>
    <property type="match status" value="1"/>
</dbReference>
<dbReference type="PANTHER" id="PTHR42721">
    <property type="entry name" value="SUGAR HYDROLASE-RELATED"/>
    <property type="match status" value="1"/>
</dbReference>
<evidence type="ECO:0000256" key="3">
    <source>
        <dbReference type="ARBA" id="ARBA00022651"/>
    </source>
</evidence>
<proteinExistence type="inferred from homology"/>
<feature type="transmembrane region" description="Helical" evidence="13">
    <location>
        <begin position="6"/>
        <end position="25"/>
    </location>
</feature>
<dbReference type="InterPro" id="IPR017853">
    <property type="entry name" value="GH"/>
</dbReference>
<dbReference type="Pfam" id="PF01915">
    <property type="entry name" value="Glyco_hydro_3_C"/>
    <property type="match status" value="1"/>
</dbReference>
<dbReference type="AlphaFoldDB" id="A0A9Q8ZAP2"/>
<keyword evidence="7" id="KW-0119">Carbohydrate metabolism</keyword>
<keyword evidence="8" id="KW-0326">Glycosidase</keyword>
<dbReference type="InterPro" id="IPR036881">
    <property type="entry name" value="Glyco_hydro_3_C_sf"/>
</dbReference>
<dbReference type="GO" id="GO:0005506">
    <property type="term" value="F:iron ion binding"/>
    <property type="evidence" value="ECO:0007669"/>
    <property type="project" value="InterPro"/>
</dbReference>
<dbReference type="Gene3D" id="3.40.50.1700">
    <property type="entry name" value="Glycoside hydrolase family 3 C-terminal domain"/>
    <property type="match status" value="1"/>
</dbReference>
<evidence type="ECO:0000256" key="2">
    <source>
        <dbReference type="ARBA" id="ARBA00005336"/>
    </source>
</evidence>
<evidence type="ECO:0000256" key="1">
    <source>
        <dbReference type="ARBA" id="ARBA00004851"/>
    </source>
</evidence>
<dbReference type="SMART" id="SM01217">
    <property type="entry name" value="Fn3_like"/>
    <property type="match status" value="1"/>
</dbReference>
<dbReference type="InterPro" id="IPR036396">
    <property type="entry name" value="Cyt_P450_sf"/>
</dbReference>
<evidence type="ECO:0000259" key="14">
    <source>
        <dbReference type="SMART" id="SM01217"/>
    </source>
</evidence>
<dbReference type="GO" id="GO:0046556">
    <property type="term" value="F:alpha-L-arabinofuranosidase activity"/>
    <property type="evidence" value="ECO:0007669"/>
    <property type="project" value="TreeGrafter"/>
</dbReference>
<dbReference type="InterPro" id="IPR001128">
    <property type="entry name" value="Cyt_P450"/>
</dbReference>
<dbReference type="Pfam" id="PF00933">
    <property type="entry name" value="Glyco_hydro_3"/>
    <property type="match status" value="1"/>
</dbReference>